<feature type="chain" id="PRO_5020022177" evidence="2">
    <location>
        <begin position="24"/>
        <end position="158"/>
    </location>
</feature>
<gene>
    <name evidence="3" type="ORF">EVAR_10755_1</name>
</gene>
<evidence type="ECO:0000313" key="4">
    <source>
        <dbReference type="Proteomes" id="UP000299102"/>
    </source>
</evidence>
<feature type="signal peptide" evidence="2">
    <location>
        <begin position="1"/>
        <end position="23"/>
    </location>
</feature>
<reference evidence="3 4" key="1">
    <citation type="journal article" date="2019" name="Commun. Biol.">
        <title>The bagworm genome reveals a unique fibroin gene that provides high tensile strength.</title>
        <authorList>
            <person name="Kono N."/>
            <person name="Nakamura H."/>
            <person name="Ohtoshi R."/>
            <person name="Tomita M."/>
            <person name="Numata K."/>
            <person name="Arakawa K."/>
        </authorList>
    </citation>
    <scope>NUCLEOTIDE SEQUENCE [LARGE SCALE GENOMIC DNA]</scope>
</reference>
<name>A0A4C1W9I1_EUMVA</name>
<feature type="region of interest" description="Disordered" evidence="1">
    <location>
        <begin position="64"/>
        <end position="101"/>
    </location>
</feature>
<keyword evidence="4" id="KW-1185">Reference proteome</keyword>
<sequence length="158" mass="17088">MPQQGQFFHTSAATLSKVWLLSATLLEDSGRRAAGSYPQVPRAAALGDIILALGHRGDVTIGSRGSPILPTGVDQPTGARNPFDSRARPSSRLRNWVQRSSSVHDDGTRAEHLSVGRAPRLIECVLFYSRHHQPALVGSKYSIGVRMACGYVCEPVVE</sequence>
<organism evidence="3 4">
    <name type="scientific">Eumeta variegata</name>
    <name type="common">Bagworm moth</name>
    <name type="synonym">Eumeta japonica</name>
    <dbReference type="NCBI Taxonomy" id="151549"/>
    <lineage>
        <taxon>Eukaryota</taxon>
        <taxon>Metazoa</taxon>
        <taxon>Ecdysozoa</taxon>
        <taxon>Arthropoda</taxon>
        <taxon>Hexapoda</taxon>
        <taxon>Insecta</taxon>
        <taxon>Pterygota</taxon>
        <taxon>Neoptera</taxon>
        <taxon>Endopterygota</taxon>
        <taxon>Lepidoptera</taxon>
        <taxon>Glossata</taxon>
        <taxon>Ditrysia</taxon>
        <taxon>Tineoidea</taxon>
        <taxon>Psychidae</taxon>
        <taxon>Oiketicinae</taxon>
        <taxon>Eumeta</taxon>
    </lineage>
</organism>
<protein>
    <submittedName>
        <fullName evidence="3">Uncharacterized protein</fullName>
    </submittedName>
</protein>
<accession>A0A4C1W9I1</accession>
<proteinExistence type="predicted"/>
<comment type="caution">
    <text evidence="3">The sequence shown here is derived from an EMBL/GenBank/DDBJ whole genome shotgun (WGS) entry which is preliminary data.</text>
</comment>
<keyword evidence="2" id="KW-0732">Signal</keyword>
<evidence type="ECO:0000313" key="3">
    <source>
        <dbReference type="EMBL" id="GBP46787.1"/>
    </source>
</evidence>
<dbReference type="AlphaFoldDB" id="A0A4C1W9I1"/>
<evidence type="ECO:0000256" key="1">
    <source>
        <dbReference type="SAM" id="MobiDB-lite"/>
    </source>
</evidence>
<dbReference type="EMBL" id="BGZK01000489">
    <property type="protein sequence ID" value="GBP46787.1"/>
    <property type="molecule type" value="Genomic_DNA"/>
</dbReference>
<dbReference type="Proteomes" id="UP000299102">
    <property type="component" value="Unassembled WGS sequence"/>
</dbReference>
<evidence type="ECO:0000256" key="2">
    <source>
        <dbReference type="SAM" id="SignalP"/>
    </source>
</evidence>